<organism evidence="1 2">
    <name type="scientific">Streptococcus porcinus</name>
    <dbReference type="NCBI Taxonomy" id="1340"/>
    <lineage>
        <taxon>Bacteria</taxon>
        <taxon>Bacillati</taxon>
        <taxon>Bacillota</taxon>
        <taxon>Bacilli</taxon>
        <taxon>Lactobacillales</taxon>
        <taxon>Streptococcaceae</taxon>
        <taxon>Streptococcus</taxon>
    </lineage>
</organism>
<name>A0A4V0H0R4_STRPO</name>
<gene>
    <name evidence="1" type="ORF">NCTC10924_00291</name>
</gene>
<sequence>MEEFMKKMTAFQIKIVALIFMLIDHINTFLGYQLGFP</sequence>
<protein>
    <recommendedName>
        <fullName evidence="3">Conjugal transfer protein TraX</fullName>
    </recommendedName>
</protein>
<dbReference type="EMBL" id="LR594052">
    <property type="protein sequence ID" value="VTT41715.1"/>
    <property type="molecule type" value="Genomic_DNA"/>
</dbReference>
<proteinExistence type="predicted"/>
<evidence type="ECO:0000313" key="2">
    <source>
        <dbReference type="Proteomes" id="UP000306241"/>
    </source>
</evidence>
<dbReference type="Proteomes" id="UP000306241">
    <property type="component" value="Chromosome"/>
</dbReference>
<reference evidence="1 2" key="1">
    <citation type="submission" date="2019-05" db="EMBL/GenBank/DDBJ databases">
        <authorList>
            <consortium name="Pathogen Informatics"/>
        </authorList>
    </citation>
    <scope>NUCLEOTIDE SEQUENCE [LARGE SCALE GENOMIC DNA]</scope>
    <source>
        <strain evidence="1 2">NCTC10924</strain>
    </source>
</reference>
<dbReference type="AlphaFoldDB" id="A0A4V0H0R4"/>
<evidence type="ECO:0008006" key="3">
    <source>
        <dbReference type="Google" id="ProtNLM"/>
    </source>
</evidence>
<accession>A0A4V0H0R4</accession>
<evidence type="ECO:0000313" key="1">
    <source>
        <dbReference type="EMBL" id="VTT41715.1"/>
    </source>
</evidence>